<keyword evidence="4 10" id="KW-0812">Transmembrane</keyword>
<evidence type="ECO:0000256" key="5">
    <source>
        <dbReference type="ARBA" id="ARBA00022729"/>
    </source>
</evidence>
<organism evidence="11 12">
    <name type="scientific">Microvirga terricola</name>
    <dbReference type="NCBI Taxonomy" id="2719797"/>
    <lineage>
        <taxon>Bacteria</taxon>
        <taxon>Pseudomonadati</taxon>
        <taxon>Pseudomonadota</taxon>
        <taxon>Alphaproteobacteria</taxon>
        <taxon>Hyphomicrobiales</taxon>
        <taxon>Methylobacteriaceae</taxon>
        <taxon>Microvirga</taxon>
    </lineage>
</organism>
<evidence type="ECO:0000256" key="3">
    <source>
        <dbReference type="ARBA" id="ARBA00022452"/>
    </source>
</evidence>
<feature type="signal peptide" evidence="10">
    <location>
        <begin position="1"/>
        <end position="23"/>
    </location>
</feature>
<dbReference type="Pfam" id="PF02530">
    <property type="entry name" value="Porin_2"/>
    <property type="match status" value="1"/>
</dbReference>
<dbReference type="RefSeq" id="WP_167672451.1">
    <property type="nucleotide sequence ID" value="NZ_JAATJS010000002.1"/>
</dbReference>
<protein>
    <recommendedName>
        <fullName evidence="10">Porin</fullName>
    </recommendedName>
</protein>
<evidence type="ECO:0000256" key="7">
    <source>
        <dbReference type="ARBA" id="ARBA00023114"/>
    </source>
</evidence>
<dbReference type="InterPro" id="IPR003684">
    <property type="entry name" value="Porin_alphabac"/>
</dbReference>
<feature type="chain" id="PRO_5044991918" description="Porin" evidence="10">
    <location>
        <begin position="24"/>
        <end position="428"/>
    </location>
</feature>
<comment type="function">
    <text evidence="10">Forms passive diffusion pores that allow small molecular weight hydrophilic materials across the outer membrane.</text>
</comment>
<keyword evidence="6 10" id="KW-0406">Ion transport</keyword>
<keyword evidence="9 10" id="KW-0998">Cell outer membrane</keyword>
<evidence type="ECO:0000313" key="11">
    <source>
        <dbReference type="EMBL" id="NIX76588.1"/>
    </source>
</evidence>
<evidence type="ECO:0000256" key="6">
    <source>
        <dbReference type="ARBA" id="ARBA00023065"/>
    </source>
</evidence>
<keyword evidence="2 10" id="KW-0813">Transport</keyword>
<keyword evidence="7 10" id="KW-0626">Porin</keyword>
<keyword evidence="5 10" id="KW-0732">Signal</keyword>
<sequence>MKLVKSLMLGSVAGLAGVVGAQAADLPAKKAAPVEYVRVCTTYGEGFFYIPGTETCLRAGGRVRADYVYAQPFNRADDAFGFRARGRIQLDARTATAYGLLRTFVRFEITRDSGTPLFATGRIGTTPDVNEAFIQFGGLTAGRVTTFFDNGDLPTEHMGTLRFSDSPDVDLLAYTFTFGDNWSATISIEDGLERRDNGLVGSPFGLVPAGQRMPDVVANVKYTGTWGTAQLSGAVHQIRSAVLTNGVFVSPILGSIPDTEYGFAVQGNVGVNLPMLGAGDAAWVNVAYANGALGYITGGSTDGLSTGILNVLLVDAFVNPTTGDLSRGRGWSVAGGYRHFWTPQIRQAIFGSYARFDYSAQAREVGLPDFTETRLGTNIFWTPVSGLDFGAEVIWVRLDPHGRVEGPNGRLVSSDHAWEGRLRVQRDF</sequence>
<proteinExistence type="inferred from homology"/>
<evidence type="ECO:0000256" key="4">
    <source>
        <dbReference type="ARBA" id="ARBA00022692"/>
    </source>
</evidence>
<accession>A0ABX0VA63</accession>
<comment type="domain">
    <text evidence="10">Consists of 16-stranded beta-barrel sheets, with large surface-exposed loops, that form a transmembrane pore at the center of each barrel. The pore is partially ocluded by a peptide loop that folds into the pore lumen.</text>
</comment>
<dbReference type="SUPFAM" id="SSF56935">
    <property type="entry name" value="Porins"/>
    <property type="match status" value="1"/>
</dbReference>
<evidence type="ECO:0000256" key="9">
    <source>
        <dbReference type="ARBA" id="ARBA00023237"/>
    </source>
</evidence>
<reference evidence="11 12" key="1">
    <citation type="submission" date="2020-03" db="EMBL/GenBank/DDBJ databases">
        <title>The genome sequence of Microvirga sp. c23x22.</title>
        <authorList>
            <person name="Zhang X."/>
        </authorList>
    </citation>
    <scope>NUCLEOTIDE SEQUENCE [LARGE SCALE GENOMIC DNA]</scope>
    <source>
        <strain evidence="12">c23x22</strain>
    </source>
</reference>
<comment type="caution">
    <text evidence="11">The sequence shown here is derived from an EMBL/GenBank/DDBJ whole genome shotgun (WGS) entry which is preliminary data.</text>
</comment>
<keyword evidence="8 10" id="KW-0472">Membrane</keyword>
<evidence type="ECO:0000256" key="1">
    <source>
        <dbReference type="ARBA" id="ARBA00009521"/>
    </source>
</evidence>
<dbReference type="EMBL" id="JAATJS010000002">
    <property type="protein sequence ID" value="NIX76588.1"/>
    <property type="molecule type" value="Genomic_DNA"/>
</dbReference>
<evidence type="ECO:0000256" key="2">
    <source>
        <dbReference type="ARBA" id="ARBA00022448"/>
    </source>
</evidence>
<comment type="similarity">
    <text evidence="1 10">Belongs to the alphaproteobacteria porin family.</text>
</comment>
<evidence type="ECO:0000256" key="10">
    <source>
        <dbReference type="RuleBase" id="RU364005"/>
    </source>
</evidence>
<evidence type="ECO:0000256" key="8">
    <source>
        <dbReference type="ARBA" id="ARBA00023136"/>
    </source>
</evidence>
<name>A0ABX0VA63_9HYPH</name>
<dbReference type="Proteomes" id="UP000707352">
    <property type="component" value="Unassembled WGS sequence"/>
</dbReference>
<evidence type="ECO:0000313" key="12">
    <source>
        <dbReference type="Proteomes" id="UP000707352"/>
    </source>
</evidence>
<gene>
    <name evidence="11" type="ORF">HB375_08140</name>
</gene>
<keyword evidence="3 10" id="KW-1134">Transmembrane beta strand</keyword>
<keyword evidence="12" id="KW-1185">Reference proteome</keyword>
<comment type="subcellular location">
    <subcellularLocation>
        <location evidence="10">Cell outer membrane</location>
        <topology evidence="10">Multi-pass membrane protein</topology>
    </subcellularLocation>
</comment>